<name>A0A873A8H8_AMBME</name>
<comment type="subcellular location">
    <subcellularLocation>
        <location evidence="1 12">Nucleus</location>
    </subcellularLocation>
</comment>
<sequence length="898" mass="98915">MEVLSCLTLKDLASSRKLKTDGASDVKRAQKENIFIDRSRLTPLKNEPIDLSKQKGYTPESNPITPIKLADKQQPEPWTPTANLKMLISAASPDIRDREKKKELFRPIENNEMDNDASESMQLNAVDDGAGDDFEKRPSRKQKSLGLLCQKFLACYPSYPLSTEKTTISLDEVAASLGVERRRIYDIVNVLESLHLVSRVAKNQYCWHGLNGLNQTLQRLQCLGALQKYEEQIAHFQHKDGDMEYRSGDRKKTFRDYQSGHLFDFAEADGHSAAANSRKDKSLRIMSQKFVMLFLVSTTNIVTLDIAAKILIEESQDVSDQSKFKTKVRRLYDIANVLTSLGLIKKVHVTEERGRKPAFKWIGPVDFNTLCGDQRIPVTSTSAFPGIIRDMGPQSQTSVHGKQKLSRHASFNTVQLSEVVKRKASSEPNSPHRDRKACRESLDNYSTNMEHLAAACRLKIEEDSRSKMLPSDRRFNCAEALSTATPYSVTLPIPNESHYSLETIQQKTSAVAQSDTMSQLPMQNGRLGNAATTTMCSSAKAELNNPALFTNQSFVCLPSAPLFMLYGNLRDSSTAENHPDTGGCCNIGFDRRTPPERSPVTSSSSSPTSFEENVEPAAKIQKTDMHDAISLVIPKNPSKQMKSPQRDCCTPTERHCETGCYSPLFDEEKDLIKHFSFKDNDLAHRTEFARESMPSVPQYLYVPSACLNGFSLLLSANQTGGAVALSPSQLASLNVPCVMVPSSSLTQFPLLCSQSVTSEIPSALPASSANSGSMNFNALGMSSATHLLIGASSMVASKAPEPTSSDQHRIHSPLNENSGLSARTDSPVCSGQPVLARKVLESPTPQTPKNIRLPQHETFFKTPGTLGGPVTWRRSEGALARSSSTAQRRLQISGSGSE</sequence>
<evidence type="ECO:0000256" key="9">
    <source>
        <dbReference type="ARBA" id="ARBA00023306"/>
    </source>
</evidence>
<dbReference type="FunFam" id="1.10.10.10:FF:000100">
    <property type="entry name" value="E2F transcription factor 8"/>
    <property type="match status" value="1"/>
</dbReference>
<dbReference type="PANTHER" id="PTHR12081:SF25">
    <property type="entry name" value="TRANSCRIPTION FACTOR E2F7"/>
    <property type="match status" value="1"/>
</dbReference>
<keyword evidence="5 12" id="KW-0238">DNA-binding</keyword>
<keyword evidence="9" id="KW-0131">Cell cycle</keyword>
<dbReference type="GO" id="GO:0090575">
    <property type="term" value="C:RNA polymerase II transcription regulator complex"/>
    <property type="evidence" value="ECO:0007669"/>
    <property type="project" value="TreeGrafter"/>
</dbReference>
<comment type="function">
    <text evidence="11">Atypical E2F transcription factor that participates in various processes such as angiogenesis and polyploidization of specialized cells. Mainly acts as a transcription repressor that binds DNA independently of DP proteins and specifically recognizes the E2 recognition site 5'-TTTC[CG]CGC-3'. Directly represses transcription of classical E2F transcription factors such as e2f1. Acts as a regulator of S-phase by recognizing and binding the E2-related site 5'-TTCCCGCC-3' and mediating repression of G1/S-regulated genes. Acts as a promoter of sprouting angiogenesis, possibly by acting as a transcription activator.</text>
</comment>
<evidence type="ECO:0000256" key="5">
    <source>
        <dbReference type="ARBA" id="ARBA00023125"/>
    </source>
</evidence>
<evidence type="ECO:0000256" key="2">
    <source>
        <dbReference type="ARBA" id="ARBA00010940"/>
    </source>
</evidence>
<feature type="domain" description="E2F/DP family winged-helix DNA-binding" evidence="14">
    <location>
        <begin position="278"/>
        <end position="363"/>
    </location>
</feature>
<evidence type="ECO:0000256" key="13">
    <source>
        <dbReference type="SAM" id="MobiDB-lite"/>
    </source>
</evidence>
<dbReference type="InterPro" id="IPR036388">
    <property type="entry name" value="WH-like_DNA-bd_sf"/>
</dbReference>
<evidence type="ECO:0000313" key="15">
    <source>
        <dbReference type="EMBL" id="QOY46827.1"/>
    </source>
</evidence>
<dbReference type="PANTHER" id="PTHR12081">
    <property type="entry name" value="TRANSCRIPTION FACTOR E2F"/>
    <property type="match status" value="1"/>
</dbReference>
<dbReference type="GO" id="GO:0045892">
    <property type="term" value="P:negative regulation of DNA-templated transcription"/>
    <property type="evidence" value="ECO:0007669"/>
    <property type="project" value="UniProtKB-ARBA"/>
</dbReference>
<dbReference type="GO" id="GO:0002040">
    <property type="term" value="P:sprouting angiogenesis"/>
    <property type="evidence" value="ECO:0007669"/>
    <property type="project" value="UniProtKB-ARBA"/>
</dbReference>
<feature type="region of interest" description="Disordered" evidence="13">
    <location>
        <begin position="877"/>
        <end position="898"/>
    </location>
</feature>
<dbReference type="GO" id="GO:0000981">
    <property type="term" value="F:DNA-binding transcription factor activity, RNA polymerase II-specific"/>
    <property type="evidence" value="ECO:0007669"/>
    <property type="project" value="TreeGrafter"/>
</dbReference>
<feature type="region of interest" description="Disordered" evidence="13">
    <location>
        <begin position="588"/>
        <end position="614"/>
    </location>
</feature>
<dbReference type="InterPro" id="IPR015633">
    <property type="entry name" value="E2F"/>
</dbReference>
<evidence type="ECO:0000256" key="10">
    <source>
        <dbReference type="ARBA" id="ARBA00039675"/>
    </source>
</evidence>
<dbReference type="SMART" id="SM01372">
    <property type="entry name" value="E2F_TDP"/>
    <property type="match status" value="2"/>
</dbReference>
<proteinExistence type="evidence at transcript level"/>
<evidence type="ECO:0000256" key="12">
    <source>
        <dbReference type="RuleBase" id="RU003796"/>
    </source>
</evidence>
<evidence type="ECO:0000259" key="14">
    <source>
        <dbReference type="SMART" id="SM01372"/>
    </source>
</evidence>
<dbReference type="FunFam" id="1.10.10.10:FF:000073">
    <property type="entry name" value="E2F transcription factor 8"/>
    <property type="match status" value="1"/>
</dbReference>
<evidence type="ECO:0000256" key="3">
    <source>
        <dbReference type="ARBA" id="ARBA00022491"/>
    </source>
</evidence>
<dbReference type="InterPro" id="IPR003316">
    <property type="entry name" value="E2F_WHTH_DNA-bd_dom"/>
</dbReference>
<dbReference type="Gene3D" id="1.10.10.10">
    <property type="entry name" value="Winged helix-like DNA-binding domain superfamily/Winged helix DNA-binding domain"/>
    <property type="match status" value="2"/>
</dbReference>
<dbReference type="GO" id="GO:0000978">
    <property type="term" value="F:RNA polymerase II cis-regulatory region sequence-specific DNA binding"/>
    <property type="evidence" value="ECO:0007669"/>
    <property type="project" value="InterPro"/>
</dbReference>
<evidence type="ECO:0000256" key="8">
    <source>
        <dbReference type="ARBA" id="ARBA00023242"/>
    </source>
</evidence>
<evidence type="ECO:0000256" key="11">
    <source>
        <dbReference type="ARBA" id="ARBA00053161"/>
    </source>
</evidence>
<dbReference type="SUPFAM" id="SSF46785">
    <property type="entry name" value="Winged helix' DNA-binding domain"/>
    <property type="match status" value="2"/>
</dbReference>
<feature type="compositionally biased region" description="Low complexity" evidence="13">
    <location>
        <begin position="598"/>
        <end position="611"/>
    </location>
</feature>
<dbReference type="AlphaFoldDB" id="A0A873A8H8"/>
<accession>A0A873A8H8</accession>
<dbReference type="Pfam" id="PF02319">
    <property type="entry name" value="WHD_E2F_TDP"/>
    <property type="match status" value="2"/>
</dbReference>
<keyword evidence="3" id="KW-0678">Repressor</keyword>
<reference evidence="15" key="1">
    <citation type="journal article" date="2020" name="Mech. Dev.">
        <title>Conservation analysis of core cell cycle regulators and their transcriptional behavior during limb regeneration in Ambystoma mexicanum.</title>
        <authorList>
            <person name="Espinal-Centeno A."/>
            <person name="Dipp-Alvarez M."/>
            <person name="Saldana C."/>
            <person name="Bako L."/>
            <person name="Cruz-Ramirez A."/>
        </authorList>
    </citation>
    <scope>NUCLEOTIDE SEQUENCE</scope>
</reference>
<keyword evidence="6" id="KW-0010">Activator</keyword>
<feature type="compositionally biased region" description="Polar residues" evidence="13">
    <location>
        <begin position="881"/>
        <end position="898"/>
    </location>
</feature>
<evidence type="ECO:0000256" key="6">
    <source>
        <dbReference type="ARBA" id="ARBA00023159"/>
    </source>
</evidence>
<dbReference type="EMBL" id="MT664929">
    <property type="protein sequence ID" value="QOY46827.1"/>
    <property type="molecule type" value="mRNA"/>
</dbReference>
<organism evidence="15">
    <name type="scientific">Ambystoma mexicanum</name>
    <name type="common">Axolotl</name>
    <dbReference type="NCBI Taxonomy" id="8296"/>
    <lineage>
        <taxon>Eukaryota</taxon>
        <taxon>Metazoa</taxon>
        <taxon>Chordata</taxon>
        <taxon>Craniata</taxon>
        <taxon>Vertebrata</taxon>
        <taxon>Euteleostomi</taxon>
        <taxon>Amphibia</taxon>
        <taxon>Batrachia</taxon>
        <taxon>Caudata</taxon>
        <taxon>Salamandroidea</taxon>
        <taxon>Ambystomatidae</taxon>
        <taxon>Ambystoma</taxon>
    </lineage>
</organism>
<feature type="compositionally biased region" description="Polar residues" evidence="13">
    <location>
        <begin position="814"/>
        <end position="829"/>
    </location>
</feature>
<comment type="similarity">
    <text evidence="2 12">Belongs to the E2F/DP family.</text>
</comment>
<protein>
    <recommendedName>
        <fullName evidence="10">Transcription factor E2F7</fullName>
    </recommendedName>
</protein>
<evidence type="ECO:0000256" key="1">
    <source>
        <dbReference type="ARBA" id="ARBA00004123"/>
    </source>
</evidence>
<keyword evidence="7 12" id="KW-0804">Transcription</keyword>
<feature type="region of interest" description="Disordered" evidence="13">
    <location>
        <begin position="387"/>
        <end position="408"/>
    </location>
</feature>
<evidence type="ECO:0000256" key="7">
    <source>
        <dbReference type="ARBA" id="ARBA00023163"/>
    </source>
</evidence>
<evidence type="ECO:0000256" key="4">
    <source>
        <dbReference type="ARBA" id="ARBA00023015"/>
    </source>
</evidence>
<keyword evidence="8 12" id="KW-0539">Nucleus</keyword>
<feature type="region of interest" description="Disordered" evidence="13">
    <location>
        <begin position="795"/>
        <end position="829"/>
    </location>
</feature>
<dbReference type="GO" id="GO:0010604">
    <property type="term" value="P:positive regulation of macromolecule metabolic process"/>
    <property type="evidence" value="ECO:0007669"/>
    <property type="project" value="UniProtKB-ARBA"/>
</dbReference>
<keyword evidence="4 12" id="KW-0805">Transcription regulation</keyword>
<feature type="domain" description="E2F/DP family winged-helix DNA-binding" evidence="14">
    <location>
        <begin position="140"/>
        <end position="209"/>
    </location>
</feature>
<dbReference type="InterPro" id="IPR036390">
    <property type="entry name" value="WH_DNA-bd_sf"/>
</dbReference>
<gene>
    <name evidence="15" type="primary">E2F7</name>
</gene>
<dbReference type="GO" id="GO:0045935">
    <property type="term" value="P:positive regulation of nucleobase-containing compound metabolic process"/>
    <property type="evidence" value="ECO:0007669"/>
    <property type="project" value="UniProtKB-ARBA"/>
</dbReference>